<sequence length="121" mass="14129">MEFKELLKKSSSELNSLLLEYRSELFTLRFKNQSSNLEQSHKIAQIRKIIARILTIISQKNLQENPKPKKLTKKQKKAKKFILSHKPKSLKSHFRSHIKPLLAPKIQNKIAKPVEMSAQNE</sequence>
<keyword evidence="2 5" id="KW-0689">Ribosomal protein</keyword>
<dbReference type="PANTHER" id="PTHR10916:SF0">
    <property type="entry name" value="LARGE RIBOSOMAL SUBUNIT PROTEIN UL29C"/>
    <property type="match status" value="1"/>
</dbReference>
<accession>A0A0A8E8Q7</accession>
<evidence type="ECO:0000313" key="7">
    <source>
        <dbReference type="Proteomes" id="UP000031129"/>
    </source>
</evidence>
<dbReference type="OrthoDB" id="9815192at2"/>
<reference evidence="6 7" key="1">
    <citation type="journal article" date="2015" name="Genome Announc.">
        <title>Complete Genome Sequence of Mycoplasma flocculare Strain Ms42T (ATCC 27399T).</title>
        <authorList>
            <person name="Calcutt M.J."/>
            <person name="Foecking M.F."/>
            <person name="Heidari M.B."/>
            <person name="McIntosh M.A."/>
        </authorList>
    </citation>
    <scope>NUCLEOTIDE SEQUENCE [LARGE SCALE GENOMIC DNA]</scope>
    <source>
        <strain evidence="7">ATCC 27399</strain>
    </source>
</reference>
<comment type="similarity">
    <text evidence="1 5">Belongs to the universal ribosomal protein uL29 family.</text>
</comment>
<evidence type="ECO:0000256" key="4">
    <source>
        <dbReference type="ARBA" id="ARBA00035204"/>
    </source>
</evidence>
<keyword evidence="3 5" id="KW-0687">Ribonucleoprotein</keyword>
<evidence type="ECO:0000256" key="3">
    <source>
        <dbReference type="ARBA" id="ARBA00023274"/>
    </source>
</evidence>
<dbReference type="PANTHER" id="PTHR10916">
    <property type="entry name" value="60S RIBOSOMAL PROTEIN L35/50S RIBOSOMAL PROTEIN L29"/>
    <property type="match status" value="1"/>
</dbReference>
<evidence type="ECO:0000256" key="1">
    <source>
        <dbReference type="ARBA" id="ARBA00009254"/>
    </source>
</evidence>
<evidence type="ECO:0000256" key="5">
    <source>
        <dbReference type="HAMAP-Rule" id="MF_00374"/>
    </source>
</evidence>
<dbReference type="SUPFAM" id="SSF46561">
    <property type="entry name" value="Ribosomal protein L29 (L29p)"/>
    <property type="match status" value="1"/>
</dbReference>
<organism evidence="6 7">
    <name type="scientific">Mesomycoplasma flocculare ATCC 27399</name>
    <dbReference type="NCBI Taxonomy" id="743971"/>
    <lineage>
        <taxon>Bacteria</taxon>
        <taxon>Bacillati</taxon>
        <taxon>Mycoplasmatota</taxon>
        <taxon>Mycoplasmoidales</taxon>
        <taxon>Metamycoplasmataceae</taxon>
        <taxon>Mesomycoplasma</taxon>
    </lineage>
</organism>
<gene>
    <name evidence="5 6" type="primary">rpmC</name>
    <name evidence="6" type="ORF">MYF_02465</name>
</gene>
<keyword evidence="7" id="KW-1185">Reference proteome</keyword>
<dbReference type="AlphaFoldDB" id="A0A0A8E8Q7"/>
<dbReference type="NCBIfam" id="TIGR00012">
    <property type="entry name" value="L29"/>
    <property type="match status" value="1"/>
</dbReference>
<dbReference type="EMBL" id="CP007585">
    <property type="protein sequence ID" value="AJC49992.1"/>
    <property type="molecule type" value="Genomic_DNA"/>
</dbReference>
<dbReference type="InterPro" id="IPR036049">
    <property type="entry name" value="Ribosomal_uL29_sf"/>
</dbReference>
<dbReference type="GO" id="GO:0003735">
    <property type="term" value="F:structural constituent of ribosome"/>
    <property type="evidence" value="ECO:0007669"/>
    <property type="project" value="InterPro"/>
</dbReference>
<dbReference type="GO" id="GO:0022625">
    <property type="term" value="C:cytosolic large ribosomal subunit"/>
    <property type="evidence" value="ECO:0007669"/>
    <property type="project" value="TreeGrafter"/>
</dbReference>
<dbReference type="Proteomes" id="UP000031129">
    <property type="component" value="Chromosome"/>
</dbReference>
<name>A0A0A8E8Q7_MESFC</name>
<dbReference type="GO" id="GO:0006412">
    <property type="term" value="P:translation"/>
    <property type="evidence" value="ECO:0007669"/>
    <property type="project" value="UniProtKB-UniRule"/>
</dbReference>
<dbReference type="Pfam" id="PF00831">
    <property type="entry name" value="Ribosomal_L29"/>
    <property type="match status" value="1"/>
</dbReference>
<dbReference type="STRING" id="743971.MYF_02465"/>
<proteinExistence type="inferred from homology"/>
<dbReference type="HAMAP" id="MF_00374">
    <property type="entry name" value="Ribosomal_uL29"/>
    <property type="match status" value="1"/>
</dbReference>
<dbReference type="RefSeq" id="WP_002557831.1">
    <property type="nucleotide sequence ID" value="NZ_CP007585.1"/>
</dbReference>
<evidence type="ECO:0000256" key="2">
    <source>
        <dbReference type="ARBA" id="ARBA00022980"/>
    </source>
</evidence>
<dbReference type="CDD" id="cd00427">
    <property type="entry name" value="Ribosomal_L29_HIP"/>
    <property type="match status" value="1"/>
</dbReference>
<dbReference type="HOGENOM" id="CLU_2035453_0_0_14"/>
<protein>
    <recommendedName>
        <fullName evidence="4 5">Large ribosomal subunit protein uL29</fullName>
    </recommendedName>
</protein>
<evidence type="ECO:0000313" key="6">
    <source>
        <dbReference type="EMBL" id="AJC49992.1"/>
    </source>
</evidence>
<dbReference type="InterPro" id="IPR001854">
    <property type="entry name" value="Ribosomal_uL29"/>
</dbReference>
<dbReference type="InterPro" id="IPR050063">
    <property type="entry name" value="Ribosomal_protein_uL29"/>
</dbReference>
<dbReference type="KEGG" id="mfq:MYF_02465"/>
<dbReference type="Gene3D" id="1.10.287.310">
    <property type="match status" value="1"/>
</dbReference>